<dbReference type="GO" id="GO:0030863">
    <property type="term" value="C:cortical cytoskeleton"/>
    <property type="evidence" value="ECO:0007669"/>
    <property type="project" value="TreeGrafter"/>
</dbReference>
<comment type="caution">
    <text evidence="7">The sequence shown here is derived from an EMBL/GenBank/DDBJ whole genome shotgun (WGS) entry which is preliminary data.</text>
</comment>
<evidence type="ECO:0000256" key="3">
    <source>
        <dbReference type="ARBA" id="ARBA00022989"/>
    </source>
</evidence>
<dbReference type="OMA" id="MRDIWLE"/>
<dbReference type="AlphaFoldDB" id="A0A401SJF6"/>
<protein>
    <recommendedName>
        <fullName evidence="6">Neurexin/syndecan/glycophorin C domain-containing protein</fullName>
    </recommendedName>
</protein>
<reference evidence="7 8" key="1">
    <citation type="journal article" date="2018" name="Nat. Ecol. Evol.">
        <title>Shark genomes provide insights into elasmobranch evolution and the origin of vertebrates.</title>
        <authorList>
            <person name="Hara Y"/>
            <person name="Yamaguchi K"/>
            <person name="Onimaru K"/>
            <person name="Kadota M"/>
            <person name="Koyanagi M"/>
            <person name="Keeley SD"/>
            <person name="Tatsumi K"/>
            <person name="Tanaka K"/>
            <person name="Motone F"/>
            <person name="Kageyama Y"/>
            <person name="Nozu R"/>
            <person name="Adachi N"/>
            <person name="Nishimura O"/>
            <person name="Nakagawa R"/>
            <person name="Tanegashima C"/>
            <person name="Kiyatake I"/>
            <person name="Matsumoto R"/>
            <person name="Murakumo K"/>
            <person name="Nishida K"/>
            <person name="Terakita A"/>
            <person name="Kuratani S"/>
            <person name="Sato K"/>
            <person name="Hyodo S Kuraku.S."/>
        </authorList>
    </citation>
    <scope>NUCLEOTIDE SEQUENCE [LARGE SCALE GENOMIC DNA]</scope>
</reference>
<dbReference type="PANTHER" id="PTHR47614">
    <property type="entry name" value="GLYCOPHORIN-C"/>
    <property type="match status" value="1"/>
</dbReference>
<evidence type="ECO:0000256" key="1">
    <source>
        <dbReference type="ARBA" id="ARBA00004167"/>
    </source>
</evidence>
<evidence type="ECO:0000256" key="5">
    <source>
        <dbReference type="SAM" id="Phobius"/>
    </source>
</evidence>
<dbReference type="EMBL" id="BEZZ01000309">
    <property type="protein sequence ID" value="GCC30557.1"/>
    <property type="molecule type" value="Genomic_DNA"/>
</dbReference>
<dbReference type="GO" id="GO:0016020">
    <property type="term" value="C:membrane"/>
    <property type="evidence" value="ECO:0007669"/>
    <property type="project" value="UniProtKB-SubCell"/>
</dbReference>
<evidence type="ECO:0000256" key="4">
    <source>
        <dbReference type="ARBA" id="ARBA00023136"/>
    </source>
</evidence>
<sequence length="72" mass="8007">MDSALVGGVIAAVIFVVICLLVVLIRYLYRHKGTYHTNEAKGTEFAENADAALKNDPNFQDAVDESKKEYFI</sequence>
<accession>A0A401SJF6</accession>
<dbReference type="SMART" id="SM00294">
    <property type="entry name" value="4.1m"/>
    <property type="match status" value="1"/>
</dbReference>
<dbReference type="InterPro" id="IPR003585">
    <property type="entry name" value="Neurexin-like"/>
</dbReference>
<organism evidence="7 8">
    <name type="scientific">Chiloscyllium punctatum</name>
    <name type="common">Brownbanded bambooshark</name>
    <name type="synonym">Hemiscyllium punctatum</name>
    <dbReference type="NCBI Taxonomy" id="137246"/>
    <lineage>
        <taxon>Eukaryota</taxon>
        <taxon>Metazoa</taxon>
        <taxon>Chordata</taxon>
        <taxon>Craniata</taxon>
        <taxon>Vertebrata</taxon>
        <taxon>Chondrichthyes</taxon>
        <taxon>Elasmobranchii</taxon>
        <taxon>Galeomorphii</taxon>
        <taxon>Galeoidea</taxon>
        <taxon>Orectolobiformes</taxon>
        <taxon>Hemiscylliidae</taxon>
        <taxon>Chiloscyllium</taxon>
    </lineage>
</organism>
<keyword evidence="3 5" id="KW-1133">Transmembrane helix</keyword>
<feature type="domain" description="Neurexin/syndecan/glycophorin C" evidence="6">
    <location>
        <begin position="24"/>
        <end position="42"/>
    </location>
</feature>
<keyword evidence="4 5" id="KW-0472">Membrane</keyword>
<keyword evidence="8" id="KW-1185">Reference proteome</keyword>
<evidence type="ECO:0000259" key="6">
    <source>
        <dbReference type="SMART" id="SM00294"/>
    </source>
</evidence>
<evidence type="ECO:0000313" key="8">
    <source>
        <dbReference type="Proteomes" id="UP000287033"/>
    </source>
</evidence>
<dbReference type="Proteomes" id="UP000287033">
    <property type="component" value="Unassembled WGS sequence"/>
</dbReference>
<feature type="transmembrane region" description="Helical" evidence="5">
    <location>
        <begin position="6"/>
        <end position="29"/>
    </location>
</feature>
<gene>
    <name evidence="7" type="ORF">chiPu_0009008</name>
</gene>
<comment type="subcellular location">
    <subcellularLocation>
        <location evidence="1">Membrane</location>
        <topology evidence="1">Single-pass membrane protein</topology>
    </subcellularLocation>
</comment>
<name>A0A401SJF6_CHIPU</name>
<evidence type="ECO:0000313" key="7">
    <source>
        <dbReference type="EMBL" id="GCC30557.1"/>
    </source>
</evidence>
<proteinExistence type="predicted"/>
<evidence type="ECO:0000256" key="2">
    <source>
        <dbReference type="ARBA" id="ARBA00022692"/>
    </source>
</evidence>
<keyword evidence="2 5" id="KW-0812">Transmembrane</keyword>
<dbReference type="OrthoDB" id="9032054at2759"/>
<dbReference type="InterPro" id="IPR042192">
    <property type="entry name" value="Glycophorin-C"/>
</dbReference>
<dbReference type="PANTHER" id="PTHR47614:SF2">
    <property type="entry name" value="GLYCOPHORIN-C"/>
    <property type="match status" value="1"/>
</dbReference>
<dbReference type="STRING" id="137246.A0A401SJF6"/>